<dbReference type="eggNOG" id="ENOG5033HBZ">
    <property type="taxonomic scope" value="Bacteria"/>
</dbReference>
<evidence type="ECO:0000256" key="2">
    <source>
        <dbReference type="SAM" id="Phobius"/>
    </source>
</evidence>
<dbReference type="Proteomes" id="UP000035062">
    <property type="component" value="Unassembled WGS sequence"/>
</dbReference>
<accession>I9NZ33</accession>
<protein>
    <recommendedName>
        <fullName evidence="3">AAA+ ATPase domain-containing protein</fullName>
    </recommendedName>
</protein>
<feature type="region of interest" description="Disordered" evidence="1">
    <location>
        <begin position="250"/>
        <end position="275"/>
    </location>
</feature>
<dbReference type="InterPro" id="IPR036680">
    <property type="entry name" value="SPOR-like_sf"/>
</dbReference>
<evidence type="ECO:0000256" key="1">
    <source>
        <dbReference type="SAM" id="MobiDB-lite"/>
    </source>
</evidence>
<dbReference type="SMART" id="SM00382">
    <property type="entry name" value="AAA"/>
    <property type="match status" value="1"/>
</dbReference>
<dbReference type="STRING" id="1195246.AGRI_14225"/>
<feature type="transmembrane region" description="Helical" evidence="2">
    <location>
        <begin position="212"/>
        <end position="233"/>
    </location>
</feature>
<dbReference type="InterPro" id="IPR003593">
    <property type="entry name" value="AAA+_ATPase"/>
</dbReference>
<dbReference type="InterPro" id="IPR049945">
    <property type="entry name" value="AAA_22"/>
</dbReference>
<dbReference type="Gene3D" id="3.40.50.300">
    <property type="entry name" value="P-loop containing nucleotide triphosphate hydrolases"/>
    <property type="match status" value="1"/>
</dbReference>
<gene>
    <name evidence="4" type="ORF">AGRI_14225</name>
</gene>
<reference evidence="4 5" key="1">
    <citation type="journal article" date="2012" name="J. Bacteriol.">
        <title>Genome Sequence of Pectin-Degrading Alishewanella agri, Isolated from Landfill Soil.</title>
        <authorList>
            <person name="Kim J."/>
            <person name="Jung J."/>
            <person name="Sung J.S."/>
            <person name="Chun J."/>
            <person name="Park W."/>
        </authorList>
    </citation>
    <scope>NUCLEOTIDE SEQUENCE [LARGE SCALE GENOMIC DNA]</scope>
    <source>
        <strain evidence="4 5">BL06</strain>
    </source>
</reference>
<dbReference type="EMBL" id="AKKU01000026">
    <property type="protein sequence ID" value="EIW87684.1"/>
    <property type="molecule type" value="Genomic_DNA"/>
</dbReference>
<feature type="domain" description="AAA+ ATPase" evidence="3">
    <location>
        <begin position="35"/>
        <end position="187"/>
    </location>
</feature>
<dbReference type="PATRIC" id="fig|1195246.3.peg.2823"/>
<dbReference type="RefSeq" id="WP_008985605.1">
    <property type="nucleotide sequence ID" value="NZ_AKKU01000026.1"/>
</dbReference>
<comment type="caution">
    <text evidence="4">The sequence shown here is derived from an EMBL/GenBank/DDBJ whole genome shotgun (WGS) entry which is preliminary data.</text>
</comment>
<dbReference type="GO" id="GO:0016887">
    <property type="term" value="F:ATP hydrolysis activity"/>
    <property type="evidence" value="ECO:0007669"/>
    <property type="project" value="InterPro"/>
</dbReference>
<evidence type="ECO:0000313" key="5">
    <source>
        <dbReference type="Proteomes" id="UP000035062"/>
    </source>
</evidence>
<dbReference type="Pfam" id="PF13401">
    <property type="entry name" value="AAA_22"/>
    <property type="match status" value="1"/>
</dbReference>
<organism evidence="4 5">
    <name type="scientific">Alishewanella agri BL06</name>
    <dbReference type="NCBI Taxonomy" id="1195246"/>
    <lineage>
        <taxon>Bacteria</taxon>
        <taxon>Pseudomonadati</taxon>
        <taxon>Pseudomonadota</taxon>
        <taxon>Gammaproteobacteria</taxon>
        <taxon>Alteromonadales</taxon>
        <taxon>Alteromonadaceae</taxon>
        <taxon>Alishewanella</taxon>
    </lineage>
</organism>
<dbReference type="SUPFAM" id="SSF52540">
    <property type="entry name" value="P-loop containing nucleoside triphosphate hydrolases"/>
    <property type="match status" value="1"/>
</dbReference>
<evidence type="ECO:0000313" key="4">
    <source>
        <dbReference type="EMBL" id="EIW87684.1"/>
    </source>
</evidence>
<keyword evidence="2" id="KW-0472">Membrane</keyword>
<name>I9NZ33_9ALTE</name>
<sequence length="471" mass="51417">MKIRGLQQQLAANTYLLPSQREVLTRLLFQLAFNDFSHLALIGAAGSGKSTIALVLAELLSDCQEMPVNVALVSLPAVGAELRQQLAQHWFATSSLNAADLLSRIKAQPDAEFVLLLDNADFLQAEDWQWLQQLPVRIFSFRQQPDERMQLNLSIPALTLADSQQLLQDERLDAISLAERFAHSQGNLYQLLQPKSRRRAQLPANDKAKRGFPWPLALLTAVLALVAAFIWMLPTATEPPVGTLPTKLVEQQPTSQATPSIVTSGSEQINSETDTDQRALPAVELADVTNPDATVPDIAEITQDTEPGSEEQVEATDILVAADQLLVTPSDTAVVSPSTNLESAANATLATVTPADSAESDVANTKHAILNWAANQRLVQLAVLSEQAAVLRFASDFPTVEHLVYQRRWQGREQWVIVAGPFDNNGSAQGFIEQLPARLQASGPFPKMVRSVQQEILAWQRSAPAVTEQGN</sequence>
<dbReference type="GO" id="GO:0042834">
    <property type="term" value="F:peptidoglycan binding"/>
    <property type="evidence" value="ECO:0007669"/>
    <property type="project" value="InterPro"/>
</dbReference>
<dbReference type="InterPro" id="IPR027417">
    <property type="entry name" value="P-loop_NTPase"/>
</dbReference>
<keyword evidence="5" id="KW-1185">Reference proteome</keyword>
<keyword evidence="2" id="KW-1133">Transmembrane helix</keyword>
<proteinExistence type="predicted"/>
<dbReference type="Gene3D" id="3.30.70.1070">
    <property type="entry name" value="Sporulation related repeat"/>
    <property type="match status" value="1"/>
</dbReference>
<evidence type="ECO:0000259" key="3">
    <source>
        <dbReference type="SMART" id="SM00382"/>
    </source>
</evidence>
<keyword evidence="2" id="KW-0812">Transmembrane</keyword>
<dbReference type="AlphaFoldDB" id="I9NZ33"/>
<feature type="compositionally biased region" description="Polar residues" evidence="1">
    <location>
        <begin position="250"/>
        <end position="272"/>
    </location>
</feature>